<dbReference type="KEGG" id="gtt:GUITHDRAFT_107956"/>
<evidence type="ECO:0000259" key="1">
    <source>
        <dbReference type="PROSITE" id="PS50106"/>
    </source>
</evidence>
<dbReference type="SUPFAM" id="SSF50156">
    <property type="entry name" value="PDZ domain-like"/>
    <property type="match status" value="1"/>
</dbReference>
<dbReference type="GeneID" id="17303022"/>
<dbReference type="InterPro" id="IPR001478">
    <property type="entry name" value="PDZ"/>
</dbReference>
<gene>
    <name evidence="2" type="ORF">GUITHDRAFT_107956</name>
</gene>
<dbReference type="InterPro" id="IPR036034">
    <property type="entry name" value="PDZ_sf"/>
</dbReference>
<reference evidence="2 4" key="1">
    <citation type="journal article" date="2012" name="Nature">
        <title>Algal genomes reveal evolutionary mosaicism and the fate of nucleomorphs.</title>
        <authorList>
            <consortium name="DOE Joint Genome Institute"/>
            <person name="Curtis B.A."/>
            <person name="Tanifuji G."/>
            <person name="Burki F."/>
            <person name="Gruber A."/>
            <person name="Irimia M."/>
            <person name="Maruyama S."/>
            <person name="Arias M.C."/>
            <person name="Ball S.G."/>
            <person name="Gile G.H."/>
            <person name="Hirakawa Y."/>
            <person name="Hopkins J.F."/>
            <person name="Kuo A."/>
            <person name="Rensing S.A."/>
            <person name="Schmutz J."/>
            <person name="Symeonidi A."/>
            <person name="Elias M."/>
            <person name="Eveleigh R.J."/>
            <person name="Herman E.K."/>
            <person name="Klute M.J."/>
            <person name="Nakayama T."/>
            <person name="Obornik M."/>
            <person name="Reyes-Prieto A."/>
            <person name="Armbrust E.V."/>
            <person name="Aves S.J."/>
            <person name="Beiko R.G."/>
            <person name="Coutinho P."/>
            <person name="Dacks J.B."/>
            <person name="Durnford D.G."/>
            <person name="Fast N.M."/>
            <person name="Green B.R."/>
            <person name="Grisdale C.J."/>
            <person name="Hempel F."/>
            <person name="Henrissat B."/>
            <person name="Hoppner M.P."/>
            <person name="Ishida K."/>
            <person name="Kim E."/>
            <person name="Koreny L."/>
            <person name="Kroth P.G."/>
            <person name="Liu Y."/>
            <person name="Malik S.B."/>
            <person name="Maier U.G."/>
            <person name="McRose D."/>
            <person name="Mock T."/>
            <person name="Neilson J.A."/>
            <person name="Onodera N.T."/>
            <person name="Poole A.M."/>
            <person name="Pritham E.J."/>
            <person name="Richards T.A."/>
            <person name="Rocap G."/>
            <person name="Roy S.W."/>
            <person name="Sarai C."/>
            <person name="Schaack S."/>
            <person name="Shirato S."/>
            <person name="Slamovits C.H."/>
            <person name="Spencer D.F."/>
            <person name="Suzuki S."/>
            <person name="Worden A.Z."/>
            <person name="Zauner S."/>
            <person name="Barry K."/>
            <person name="Bell C."/>
            <person name="Bharti A.K."/>
            <person name="Crow J.A."/>
            <person name="Grimwood J."/>
            <person name="Kramer R."/>
            <person name="Lindquist E."/>
            <person name="Lucas S."/>
            <person name="Salamov A."/>
            <person name="McFadden G.I."/>
            <person name="Lane C.E."/>
            <person name="Keeling P.J."/>
            <person name="Gray M.W."/>
            <person name="Grigoriev I.V."/>
            <person name="Archibald J.M."/>
        </authorList>
    </citation>
    <scope>NUCLEOTIDE SEQUENCE</scope>
    <source>
        <strain evidence="2 4">CCMP2712</strain>
    </source>
</reference>
<dbReference type="HOGENOM" id="CLU_1153556_0_0_1"/>
<dbReference type="EMBL" id="JH992995">
    <property type="protein sequence ID" value="EKX46350.1"/>
    <property type="molecule type" value="Genomic_DNA"/>
</dbReference>
<evidence type="ECO:0000313" key="2">
    <source>
        <dbReference type="EMBL" id="EKX46350.1"/>
    </source>
</evidence>
<reference evidence="3" key="3">
    <citation type="submission" date="2016-03" db="UniProtKB">
        <authorList>
            <consortium name="EnsemblProtists"/>
        </authorList>
    </citation>
    <scope>IDENTIFICATION</scope>
</reference>
<feature type="domain" description="PDZ" evidence="1">
    <location>
        <begin position="87"/>
        <end position="151"/>
    </location>
</feature>
<protein>
    <recommendedName>
        <fullName evidence="1">PDZ domain-containing protein</fullName>
    </recommendedName>
</protein>
<dbReference type="AlphaFoldDB" id="L1JE24"/>
<reference evidence="4" key="2">
    <citation type="submission" date="2012-11" db="EMBL/GenBank/DDBJ databases">
        <authorList>
            <person name="Kuo A."/>
            <person name="Curtis B.A."/>
            <person name="Tanifuji G."/>
            <person name="Burki F."/>
            <person name="Gruber A."/>
            <person name="Irimia M."/>
            <person name="Maruyama S."/>
            <person name="Arias M.C."/>
            <person name="Ball S.G."/>
            <person name="Gile G.H."/>
            <person name="Hirakawa Y."/>
            <person name="Hopkins J.F."/>
            <person name="Rensing S.A."/>
            <person name="Schmutz J."/>
            <person name="Symeonidi A."/>
            <person name="Elias M."/>
            <person name="Eveleigh R.J."/>
            <person name="Herman E.K."/>
            <person name="Klute M.J."/>
            <person name="Nakayama T."/>
            <person name="Obornik M."/>
            <person name="Reyes-Prieto A."/>
            <person name="Armbrust E.V."/>
            <person name="Aves S.J."/>
            <person name="Beiko R.G."/>
            <person name="Coutinho P."/>
            <person name="Dacks J.B."/>
            <person name="Durnford D.G."/>
            <person name="Fast N.M."/>
            <person name="Green B.R."/>
            <person name="Grisdale C."/>
            <person name="Hempe F."/>
            <person name="Henrissat B."/>
            <person name="Hoppner M.P."/>
            <person name="Ishida K.-I."/>
            <person name="Kim E."/>
            <person name="Koreny L."/>
            <person name="Kroth P.G."/>
            <person name="Liu Y."/>
            <person name="Malik S.-B."/>
            <person name="Maier U.G."/>
            <person name="McRose D."/>
            <person name="Mock T."/>
            <person name="Neilson J.A."/>
            <person name="Onodera N.T."/>
            <person name="Poole A.M."/>
            <person name="Pritham E.J."/>
            <person name="Richards T.A."/>
            <person name="Rocap G."/>
            <person name="Roy S.W."/>
            <person name="Sarai C."/>
            <person name="Schaack S."/>
            <person name="Shirato S."/>
            <person name="Slamovits C.H."/>
            <person name="Spencer D.F."/>
            <person name="Suzuki S."/>
            <person name="Worden A.Z."/>
            <person name="Zauner S."/>
            <person name="Barry K."/>
            <person name="Bell C."/>
            <person name="Bharti A.K."/>
            <person name="Crow J.A."/>
            <person name="Grimwood J."/>
            <person name="Kramer R."/>
            <person name="Lindquist E."/>
            <person name="Lucas S."/>
            <person name="Salamov A."/>
            <person name="McFadden G.I."/>
            <person name="Lane C.E."/>
            <person name="Keeling P.J."/>
            <person name="Gray M.W."/>
            <person name="Grigoriev I.V."/>
            <person name="Archibald J.M."/>
        </authorList>
    </citation>
    <scope>NUCLEOTIDE SEQUENCE</scope>
    <source>
        <strain evidence="4">CCMP2712</strain>
    </source>
</reference>
<evidence type="ECO:0000313" key="3">
    <source>
        <dbReference type="EnsemblProtists" id="EKX46350"/>
    </source>
</evidence>
<accession>L1JE24</accession>
<dbReference type="EnsemblProtists" id="EKX46350">
    <property type="protein sequence ID" value="EKX46350"/>
    <property type="gene ID" value="GUITHDRAFT_107956"/>
</dbReference>
<dbReference type="Proteomes" id="UP000011087">
    <property type="component" value="Unassembled WGS sequence"/>
</dbReference>
<name>L1JE24_GUITC</name>
<organism evidence="2">
    <name type="scientific">Guillardia theta (strain CCMP2712)</name>
    <name type="common">Cryptophyte</name>
    <dbReference type="NCBI Taxonomy" id="905079"/>
    <lineage>
        <taxon>Eukaryota</taxon>
        <taxon>Cryptophyceae</taxon>
        <taxon>Pyrenomonadales</taxon>
        <taxon>Geminigeraceae</taxon>
        <taxon>Guillardia</taxon>
    </lineage>
</organism>
<dbReference type="Gene3D" id="2.30.42.10">
    <property type="match status" value="1"/>
</dbReference>
<dbReference type="PROSITE" id="PS50106">
    <property type="entry name" value="PDZ"/>
    <property type="match status" value="1"/>
</dbReference>
<sequence length="241" mass="26867">MSLNVLVLMERISDGQSSPAEVSTSGLFQRLRHNTELRQWFEGSWLCSCSGPRNAPQSSLGFMFSKRSEHGNPSVQEKIEVNSSTFDMSLEEEGEEVYSRRKCLGLIMKASLKGKQGLRIEAVAPEGPAKDSGVIKVGMYLTSINETSLVELEKAPCCCHGPVLTEKQEMLGNDDSFQGKESLWFQRIMSIIEEGGDDVRVTLVKDGKNKQISVRLTRRELNCGVRFSEMALSRSGRNLRL</sequence>
<dbReference type="PaxDb" id="55529-EKX46350"/>
<proteinExistence type="predicted"/>
<keyword evidence="4" id="KW-1185">Reference proteome</keyword>
<evidence type="ECO:0000313" key="4">
    <source>
        <dbReference type="Proteomes" id="UP000011087"/>
    </source>
</evidence>
<dbReference type="RefSeq" id="XP_005833330.1">
    <property type="nucleotide sequence ID" value="XM_005833273.1"/>
</dbReference>